<feature type="compositionally biased region" description="Basic and acidic residues" evidence="1">
    <location>
        <begin position="167"/>
        <end position="177"/>
    </location>
</feature>
<feature type="transmembrane region" description="Helical" evidence="2">
    <location>
        <begin position="12"/>
        <end position="34"/>
    </location>
</feature>
<accession>A0A0G0ZCK3</accession>
<dbReference type="AlphaFoldDB" id="A0A0G0ZCK3"/>
<gene>
    <name evidence="3" type="ORF">UV10_C0003G0028</name>
</gene>
<keyword evidence="2" id="KW-0812">Transmembrane</keyword>
<keyword evidence="2" id="KW-0472">Membrane</keyword>
<proteinExistence type="predicted"/>
<dbReference type="Proteomes" id="UP000034951">
    <property type="component" value="Unassembled WGS sequence"/>
</dbReference>
<sequence>MSNYMDASFYLVNINPYFLAALAIAFILGIVSIWSNHSLIFKLTALITIGVMVWFTLNAFNKTNDKINYVIKETNAKIKYLEKSLLSKPKIVTYEELQGMIPEGHPGHLVLYGEAAEEGIYLLLRSPGISEPRYYLMGASDKLKEQFKDAEFNAQKKQTQLFLGGKIKGEKNKEQREGINGQGTQKSEGGLGVFHPAPVTGDGPSKPR</sequence>
<feature type="region of interest" description="Disordered" evidence="1">
    <location>
        <begin position="163"/>
        <end position="208"/>
    </location>
</feature>
<keyword evidence="2" id="KW-1133">Transmembrane helix</keyword>
<organism evidence="3 4">
    <name type="scientific">Candidatus Azambacteria bacterium GW2011_GWA1_42_19</name>
    <dbReference type="NCBI Taxonomy" id="1618609"/>
    <lineage>
        <taxon>Bacteria</taxon>
        <taxon>Candidatus Azamiibacteriota</taxon>
    </lineage>
</organism>
<dbReference type="EMBL" id="LCDE01000003">
    <property type="protein sequence ID" value="KKS46399.1"/>
    <property type="molecule type" value="Genomic_DNA"/>
</dbReference>
<reference evidence="3 4" key="1">
    <citation type="journal article" date="2015" name="Nature">
        <title>rRNA introns, odd ribosomes, and small enigmatic genomes across a large radiation of phyla.</title>
        <authorList>
            <person name="Brown C.T."/>
            <person name="Hug L.A."/>
            <person name="Thomas B.C."/>
            <person name="Sharon I."/>
            <person name="Castelle C.J."/>
            <person name="Singh A."/>
            <person name="Wilkins M.J."/>
            <person name="Williams K.H."/>
            <person name="Banfield J.F."/>
        </authorList>
    </citation>
    <scope>NUCLEOTIDE SEQUENCE [LARGE SCALE GENOMIC DNA]</scope>
</reference>
<evidence type="ECO:0000256" key="1">
    <source>
        <dbReference type="SAM" id="MobiDB-lite"/>
    </source>
</evidence>
<evidence type="ECO:0000313" key="3">
    <source>
        <dbReference type="EMBL" id="KKS46399.1"/>
    </source>
</evidence>
<evidence type="ECO:0000256" key="2">
    <source>
        <dbReference type="SAM" id="Phobius"/>
    </source>
</evidence>
<protein>
    <submittedName>
        <fullName evidence="3">Uncharacterized protein</fullName>
    </submittedName>
</protein>
<comment type="caution">
    <text evidence="3">The sequence shown here is derived from an EMBL/GenBank/DDBJ whole genome shotgun (WGS) entry which is preliminary data.</text>
</comment>
<name>A0A0G0ZCK3_9BACT</name>
<feature type="transmembrane region" description="Helical" evidence="2">
    <location>
        <begin position="40"/>
        <end position="60"/>
    </location>
</feature>
<evidence type="ECO:0000313" key="4">
    <source>
        <dbReference type="Proteomes" id="UP000034951"/>
    </source>
</evidence>